<dbReference type="OrthoDB" id="5242426at2"/>
<gene>
    <name evidence="1" type="ORF">NCTC11862_02065</name>
</gene>
<name>A0A376CPM9_9CORY</name>
<reference evidence="1 2" key="1">
    <citation type="submission" date="2018-06" db="EMBL/GenBank/DDBJ databases">
        <authorList>
            <consortium name="Pathogen Informatics"/>
            <person name="Doyle S."/>
        </authorList>
    </citation>
    <scope>NUCLEOTIDE SEQUENCE [LARGE SCALE GENOMIC DNA]</scope>
    <source>
        <strain evidence="1 2">NCTC11862</strain>
    </source>
</reference>
<sequence length="294" mass="32482">MTSFGLGEMPGTNLVHAADIAISETPLPHIPQLPARGLGSDLVGRTASLLPIHVDRGPRSWRVTKRPQLVTRRAADQMERDLDLLEELWAGKLTHIKTQLVGPWTLATEIEMGNGHRMLSDDGALEDLTAALVETAQAHIDDLTRRFDAAVILQLDEPRLPEIRAGEVKGTTDFDTIRAVRDDDILDRLGRFGEHLLHTSAPLFDAAWLTVDLDTLTYTETLDQAGAALAGDHKFAIAPKEPKQVGEFVDKLQLDPTNTLLDVYAEAGETLQETARNYAQARECDEVLRRDFLS</sequence>
<accession>A0A376CPM9</accession>
<dbReference type="Proteomes" id="UP000254467">
    <property type="component" value="Unassembled WGS sequence"/>
</dbReference>
<dbReference type="RefSeq" id="WP_018580817.1">
    <property type="nucleotide sequence ID" value="NZ_LDYD01000008.1"/>
</dbReference>
<protein>
    <recommendedName>
        <fullName evidence="3">Methionine synthase</fullName>
    </recommendedName>
</protein>
<keyword evidence="2" id="KW-1185">Reference proteome</keyword>
<evidence type="ECO:0008006" key="3">
    <source>
        <dbReference type="Google" id="ProtNLM"/>
    </source>
</evidence>
<evidence type="ECO:0000313" key="1">
    <source>
        <dbReference type="EMBL" id="STC70255.1"/>
    </source>
</evidence>
<evidence type="ECO:0000313" key="2">
    <source>
        <dbReference type="Proteomes" id="UP000254467"/>
    </source>
</evidence>
<organism evidence="1 2">
    <name type="scientific">Corynebacterium pilosum</name>
    <dbReference type="NCBI Taxonomy" id="35756"/>
    <lineage>
        <taxon>Bacteria</taxon>
        <taxon>Bacillati</taxon>
        <taxon>Actinomycetota</taxon>
        <taxon>Actinomycetes</taxon>
        <taxon>Mycobacteriales</taxon>
        <taxon>Corynebacteriaceae</taxon>
        <taxon>Corynebacterium</taxon>
    </lineage>
</organism>
<dbReference type="STRING" id="35756.GCA_001044155_02299"/>
<dbReference type="SUPFAM" id="SSF51726">
    <property type="entry name" value="UROD/MetE-like"/>
    <property type="match status" value="1"/>
</dbReference>
<dbReference type="AlphaFoldDB" id="A0A376CPM9"/>
<dbReference type="InterPro" id="IPR038071">
    <property type="entry name" value="UROD/MetE-like_sf"/>
</dbReference>
<proteinExistence type="predicted"/>
<dbReference type="EMBL" id="UFXQ01000001">
    <property type="protein sequence ID" value="STC70255.1"/>
    <property type="molecule type" value="Genomic_DNA"/>
</dbReference>